<proteinExistence type="predicted"/>
<evidence type="ECO:0000256" key="2">
    <source>
        <dbReference type="ARBA" id="ARBA00022723"/>
    </source>
</evidence>
<dbReference type="VEuPathDB" id="FungiDB:TRICI_002784"/>
<name>A0A642V4Y6_9ASCO</name>
<organism evidence="12 13">
    <name type="scientific">Trichomonascus ciferrii</name>
    <dbReference type="NCBI Taxonomy" id="44093"/>
    <lineage>
        <taxon>Eukaryota</taxon>
        <taxon>Fungi</taxon>
        <taxon>Dikarya</taxon>
        <taxon>Ascomycota</taxon>
        <taxon>Saccharomycotina</taxon>
        <taxon>Dipodascomycetes</taxon>
        <taxon>Dipodascales</taxon>
        <taxon>Trichomonascaceae</taxon>
        <taxon>Trichomonascus</taxon>
        <taxon>Trichomonascus ciferrii complex</taxon>
    </lineage>
</organism>
<keyword evidence="3" id="KW-0677">Repeat</keyword>
<accession>A0A642V4Y6</accession>
<feature type="domain" description="C2H2-type" evidence="11">
    <location>
        <begin position="484"/>
        <end position="510"/>
    </location>
</feature>
<dbReference type="Proteomes" id="UP000761534">
    <property type="component" value="Unassembled WGS sequence"/>
</dbReference>
<dbReference type="Gene3D" id="3.30.160.60">
    <property type="entry name" value="Classic Zinc Finger"/>
    <property type="match status" value="5"/>
</dbReference>
<dbReference type="SUPFAM" id="SSF57667">
    <property type="entry name" value="beta-beta-alpha zinc fingers"/>
    <property type="match status" value="4"/>
</dbReference>
<dbReference type="GO" id="GO:0000981">
    <property type="term" value="F:DNA-binding transcription factor activity, RNA polymerase II-specific"/>
    <property type="evidence" value="ECO:0007669"/>
    <property type="project" value="UniProtKB-ARBA"/>
</dbReference>
<dbReference type="EMBL" id="SWFS01000189">
    <property type="protein sequence ID" value="KAA8914948.1"/>
    <property type="molecule type" value="Genomic_DNA"/>
</dbReference>
<evidence type="ECO:0000256" key="7">
    <source>
        <dbReference type="ARBA" id="ARBA00023163"/>
    </source>
</evidence>
<evidence type="ECO:0000313" key="13">
    <source>
        <dbReference type="Proteomes" id="UP000761534"/>
    </source>
</evidence>
<evidence type="ECO:0000256" key="4">
    <source>
        <dbReference type="ARBA" id="ARBA00022771"/>
    </source>
</evidence>
<dbReference type="PROSITE" id="PS50157">
    <property type="entry name" value="ZINC_FINGER_C2H2_2"/>
    <property type="match status" value="4"/>
</dbReference>
<dbReference type="GO" id="GO:0005634">
    <property type="term" value="C:nucleus"/>
    <property type="evidence" value="ECO:0007669"/>
    <property type="project" value="UniProtKB-SubCell"/>
</dbReference>
<evidence type="ECO:0000259" key="11">
    <source>
        <dbReference type="PROSITE" id="PS50157"/>
    </source>
</evidence>
<feature type="domain" description="C2H2-type" evidence="11">
    <location>
        <begin position="426"/>
        <end position="453"/>
    </location>
</feature>
<dbReference type="InterPro" id="IPR036236">
    <property type="entry name" value="Znf_C2H2_sf"/>
</dbReference>
<evidence type="ECO:0000256" key="9">
    <source>
        <dbReference type="PROSITE-ProRule" id="PRU00042"/>
    </source>
</evidence>
<keyword evidence="5" id="KW-0862">Zinc</keyword>
<dbReference type="PROSITE" id="PS00028">
    <property type="entry name" value="ZINC_FINGER_C2H2_1"/>
    <property type="match status" value="4"/>
</dbReference>
<dbReference type="SMART" id="SM00355">
    <property type="entry name" value="ZnF_C2H2"/>
    <property type="match status" value="8"/>
</dbReference>
<comment type="caution">
    <text evidence="12">The sequence shown here is derived from an EMBL/GenBank/DDBJ whole genome shotgun (WGS) entry which is preliminary data.</text>
</comment>
<evidence type="ECO:0000256" key="6">
    <source>
        <dbReference type="ARBA" id="ARBA00023015"/>
    </source>
</evidence>
<protein>
    <recommendedName>
        <fullName evidence="11">C2H2-type domain-containing protein</fullName>
    </recommendedName>
</protein>
<dbReference type="FunFam" id="3.30.160.60:FF:000099">
    <property type="entry name" value="Zinc finger protein 79"/>
    <property type="match status" value="1"/>
</dbReference>
<keyword evidence="13" id="KW-1185">Reference proteome</keyword>
<sequence length="510" mass="58389">MNIIDLPTTESAIRESYEMSMKMAPNFDFEPTSAPSCPESPQSSCDDCCSHEPSSLEDCLECNDSDGSKWFLSEQDCMQCVEAEKDHQNGVKSILDDLLEGCQHQHQKSSANHKNHHHDHSHDQDFDGSLYCHWDDHLHSHYEMKFNSQMELDNHLRNVHDVYNNHVCQWDSCETSANNLDDILAHIRRDHLPQGDQSCPSNHQQQQEQQTAKTSEEINPSMTPNEVLQCHYNNCEFKANDSYSLNTHMSTYHQVNSQQSIPTPNHTPMDSTGVSHVNPYHCEWGTCTFESKYYDDIVSHVQAVHNSNKTLTQLPSPKSEEQQQTLHVCHWVLEDGSECLQSHSSTQELSDHIIDNHVGSKKKEYRCLWKGCERECRPFTQRQKIIRHLQTHSKNRPFKCAICGNAFAEMPVLKQHMRVHSGEKPYECKLCGKRFAASTALSVHIRTHTGEKPLMCKYPGCGKRFAESSNLTKHMKTHYKNKSAVCSVEGCGKAFGKGEQLNRHMKVHEN</sequence>
<dbReference type="Pfam" id="PF00096">
    <property type="entry name" value="zf-C2H2"/>
    <property type="match status" value="3"/>
</dbReference>
<dbReference type="PANTHER" id="PTHR45718:SF4">
    <property type="entry name" value="TRANSCRIPTIONAL ACTIVATOR CUBITUS INTERRUPTUS"/>
    <property type="match status" value="1"/>
</dbReference>
<evidence type="ECO:0000256" key="3">
    <source>
        <dbReference type="ARBA" id="ARBA00022737"/>
    </source>
</evidence>
<evidence type="ECO:0000256" key="1">
    <source>
        <dbReference type="ARBA" id="ARBA00004123"/>
    </source>
</evidence>
<feature type="domain" description="C2H2-type" evidence="11">
    <location>
        <begin position="454"/>
        <end position="483"/>
    </location>
</feature>
<keyword evidence="8" id="KW-0539">Nucleus</keyword>
<dbReference type="GO" id="GO:0008270">
    <property type="term" value="F:zinc ion binding"/>
    <property type="evidence" value="ECO:0007669"/>
    <property type="project" value="UniProtKB-KW"/>
</dbReference>
<feature type="domain" description="C2H2-type" evidence="11">
    <location>
        <begin position="398"/>
        <end position="425"/>
    </location>
</feature>
<dbReference type="GO" id="GO:0000978">
    <property type="term" value="F:RNA polymerase II cis-regulatory region sequence-specific DNA binding"/>
    <property type="evidence" value="ECO:0007669"/>
    <property type="project" value="TreeGrafter"/>
</dbReference>
<reference evidence="12" key="1">
    <citation type="journal article" date="2019" name="G3 (Bethesda)">
        <title>Genome Assemblies of Two Rare Opportunistic Yeast Pathogens: Diutina rugosa (syn. Candida rugosa) and Trichomonascus ciferrii (syn. Candida ciferrii).</title>
        <authorList>
            <person name="Mixao V."/>
            <person name="Saus E."/>
            <person name="Hansen A.P."/>
            <person name="Lass-Florl C."/>
            <person name="Gabaldon T."/>
        </authorList>
    </citation>
    <scope>NUCLEOTIDE SEQUENCE</scope>
    <source>
        <strain evidence="12">CBS 4856</strain>
    </source>
</reference>
<dbReference type="OrthoDB" id="3437960at2759"/>
<dbReference type="InterPro" id="IPR013087">
    <property type="entry name" value="Znf_C2H2_type"/>
</dbReference>
<dbReference type="PANTHER" id="PTHR45718">
    <property type="entry name" value="TRANSCRIPTIONAL ACTIVATOR CUBITUS INTERRUPTUS"/>
    <property type="match status" value="1"/>
</dbReference>
<dbReference type="InterPro" id="IPR043359">
    <property type="entry name" value="GLI-like"/>
</dbReference>
<dbReference type="AlphaFoldDB" id="A0A642V4Y6"/>
<keyword evidence="7" id="KW-0804">Transcription</keyword>
<evidence type="ECO:0000256" key="8">
    <source>
        <dbReference type="ARBA" id="ARBA00023242"/>
    </source>
</evidence>
<keyword evidence="2" id="KW-0479">Metal-binding</keyword>
<keyword evidence="6" id="KW-0805">Transcription regulation</keyword>
<evidence type="ECO:0000313" key="12">
    <source>
        <dbReference type="EMBL" id="KAA8914948.1"/>
    </source>
</evidence>
<comment type="subcellular location">
    <subcellularLocation>
        <location evidence="1">Nucleus</location>
    </subcellularLocation>
</comment>
<keyword evidence="4 9" id="KW-0863">Zinc-finger</keyword>
<dbReference type="FunFam" id="3.30.160.60:FF:000624">
    <property type="entry name" value="zinc finger protein 697"/>
    <property type="match status" value="1"/>
</dbReference>
<dbReference type="FunFam" id="3.30.160.60:FF:000125">
    <property type="entry name" value="Putative zinc finger protein 143"/>
    <property type="match status" value="1"/>
</dbReference>
<feature type="region of interest" description="Disordered" evidence="10">
    <location>
        <begin position="192"/>
        <end position="216"/>
    </location>
</feature>
<evidence type="ECO:0000256" key="10">
    <source>
        <dbReference type="SAM" id="MobiDB-lite"/>
    </source>
</evidence>
<gene>
    <name evidence="12" type="ORF">TRICI_002784</name>
</gene>
<evidence type="ECO:0000256" key="5">
    <source>
        <dbReference type="ARBA" id="ARBA00022833"/>
    </source>
</evidence>